<comment type="caution">
    <text evidence="2">The sequence shown here is derived from an EMBL/GenBank/DDBJ whole genome shotgun (WGS) entry which is preliminary data.</text>
</comment>
<name>A0A8J3QZN0_9ACTN</name>
<evidence type="ECO:0000313" key="2">
    <source>
        <dbReference type="EMBL" id="GIH18992.1"/>
    </source>
</evidence>
<feature type="region of interest" description="Disordered" evidence="1">
    <location>
        <begin position="29"/>
        <end position="62"/>
    </location>
</feature>
<organism evidence="2 3">
    <name type="scientific">Rugosimonospora africana</name>
    <dbReference type="NCBI Taxonomy" id="556532"/>
    <lineage>
        <taxon>Bacteria</taxon>
        <taxon>Bacillati</taxon>
        <taxon>Actinomycetota</taxon>
        <taxon>Actinomycetes</taxon>
        <taxon>Micromonosporales</taxon>
        <taxon>Micromonosporaceae</taxon>
        <taxon>Rugosimonospora</taxon>
    </lineage>
</organism>
<feature type="compositionally biased region" description="Basic and acidic residues" evidence="1">
    <location>
        <begin position="37"/>
        <end position="62"/>
    </location>
</feature>
<dbReference type="AlphaFoldDB" id="A0A8J3QZN0"/>
<keyword evidence="3" id="KW-1185">Reference proteome</keyword>
<dbReference type="Proteomes" id="UP000642748">
    <property type="component" value="Unassembled WGS sequence"/>
</dbReference>
<evidence type="ECO:0000313" key="3">
    <source>
        <dbReference type="Proteomes" id="UP000642748"/>
    </source>
</evidence>
<accession>A0A8J3QZN0</accession>
<protein>
    <submittedName>
        <fullName evidence="2">Uncharacterized protein</fullName>
    </submittedName>
</protein>
<reference evidence="2" key="1">
    <citation type="submission" date="2021-01" db="EMBL/GenBank/DDBJ databases">
        <title>Whole genome shotgun sequence of Rugosimonospora africana NBRC 104875.</title>
        <authorList>
            <person name="Komaki H."/>
            <person name="Tamura T."/>
        </authorList>
    </citation>
    <scope>NUCLEOTIDE SEQUENCE</scope>
    <source>
        <strain evidence="2">NBRC 104875</strain>
    </source>
</reference>
<dbReference type="EMBL" id="BONZ01000075">
    <property type="protein sequence ID" value="GIH18992.1"/>
    <property type="molecule type" value="Genomic_DNA"/>
</dbReference>
<sequence>MSAFGGISARRGWAQAFCGGFLLRGVPSDLPGTPHSSKGERRPPLRGDVPEPGGCERRMRRSREVRGAEGDIVWVCSGGGGTAARMDFYERRGAWGDCDGTACGVTGRVA</sequence>
<proteinExistence type="predicted"/>
<evidence type="ECO:0000256" key="1">
    <source>
        <dbReference type="SAM" id="MobiDB-lite"/>
    </source>
</evidence>
<gene>
    <name evidence="2" type="ORF">Raf01_71640</name>
</gene>